<name>A0ABX5LHD6_9MICO</name>
<evidence type="ECO:0000313" key="2">
    <source>
        <dbReference type="EMBL" id="PWJ64710.1"/>
    </source>
</evidence>
<gene>
    <name evidence="2" type="ORF">B0H03_10476</name>
</gene>
<feature type="region of interest" description="Disordered" evidence="1">
    <location>
        <begin position="1"/>
        <end position="58"/>
    </location>
</feature>
<comment type="caution">
    <text evidence="2">The sequence shown here is derived from an EMBL/GenBank/DDBJ whole genome shotgun (WGS) entry which is preliminary data.</text>
</comment>
<feature type="compositionally biased region" description="Basic and acidic residues" evidence="1">
    <location>
        <begin position="1"/>
        <end position="29"/>
    </location>
</feature>
<evidence type="ECO:0000256" key="1">
    <source>
        <dbReference type="SAM" id="MobiDB-lite"/>
    </source>
</evidence>
<evidence type="ECO:0000313" key="3">
    <source>
        <dbReference type="Proteomes" id="UP000245674"/>
    </source>
</evidence>
<keyword evidence="3" id="KW-1185">Reference proteome</keyword>
<dbReference type="Proteomes" id="UP000245674">
    <property type="component" value="Unassembled WGS sequence"/>
</dbReference>
<proteinExistence type="predicted"/>
<dbReference type="EMBL" id="QGDV01000004">
    <property type="protein sequence ID" value="PWJ64710.1"/>
    <property type="molecule type" value="Genomic_DNA"/>
</dbReference>
<reference evidence="2 3" key="1">
    <citation type="submission" date="2018-03" db="EMBL/GenBank/DDBJ databases">
        <title>Genomic Encyclopedia of Type Strains, Phase III (KMG-III): the genomes of soil and plant-associated and newly described type strains.</title>
        <authorList>
            <person name="Whitman W."/>
        </authorList>
    </citation>
    <scope>NUCLEOTIDE SEQUENCE [LARGE SCALE GENOMIC DNA]</scope>
    <source>
        <strain evidence="2 3">VKM Ac-1602</strain>
    </source>
</reference>
<organism evidence="2 3">
    <name type="scientific">Rathayibacter iranicus NCPPB 2253 = VKM Ac-1602</name>
    <dbReference type="NCBI Taxonomy" id="1328868"/>
    <lineage>
        <taxon>Bacteria</taxon>
        <taxon>Bacillati</taxon>
        <taxon>Actinomycetota</taxon>
        <taxon>Actinomycetes</taxon>
        <taxon>Micrococcales</taxon>
        <taxon>Microbacteriaceae</taxon>
        <taxon>Rathayibacter</taxon>
    </lineage>
</organism>
<protein>
    <submittedName>
        <fullName evidence="2">Uncharacterized protein</fullName>
    </submittedName>
</protein>
<accession>A0ABX5LHD6</accession>
<sequence length="58" mass="6357">MTPGSDAREVHRLVNDVRRAARSSEEGATRRHTPSEGNNPNIALTRPQHTRLLTLVGG</sequence>